<evidence type="ECO:0000256" key="7">
    <source>
        <dbReference type="ARBA" id="ARBA00022807"/>
    </source>
</evidence>
<feature type="region of interest" description="Disordered" evidence="9">
    <location>
        <begin position="720"/>
        <end position="739"/>
    </location>
</feature>
<organism evidence="11 12">
    <name type="scientific">Schizothecium vesticola</name>
    <dbReference type="NCBI Taxonomy" id="314040"/>
    <lineage>
        <taxon>Eukaryota</taxon>
        <taxon>Fungi</taxon>
        <taxon>Dikarya</taxon>
        <taxon>Ascomycota</taxon>
        <taxon>Pezizomycotina</taxon>
        <taxon>Sordariomycetes</taxon>
        <taxon>Sordariomycetidae</taxon>
        <taxon>Sordariales</taxon>
        <taxon>Schizotheciaceae</taxon>
        <taxon>Schizothecium</taxon>
    </lineage>
</organism>
<dbReference type="Proteomes" id="UP001172155">
    <property type="component" value="Unassembled WGS sequence"/>
</dbReference>
<dbReference type="PANTHER" id="PTHR24006:SF722">
    <property type="entry name" value="UBIQUITIN CARBOXYL-TERMINAL HYDROLASE 48"/>
    <property type="match status" value="1"/>
</dbReference>
<keyword evidence="12" id="KW-1185">Reference proteome</keyword>
<dbReference type="Pfam" id="PF00443">
    <property type="entry name" value="UCH"/>
    <property type="match status" value="1"/>
</dbReference>
<feature type="compositionally biased region" description="Acidic residues" evidence="9">
    <location>
        <begin position="773"/>
        <end position="785"/>
    </location>
</feature>
<dbReference type="SUPFAM" id="SSF54001">
    <property type="entry name" value="Cysteine proteinases"/>
    <property type="match status" value="1"/>
</dbReference>
<evidence type="ECO:0000256" key="4">
    <source>
        <dbReference type="ARBA" id="ARBA00022670"/>
    </source>
</evidence>
<keyword evidence="5" id="KW-0833">Ubl conjugation pathway</keyword>
<dbReference type="InterPro" id="IPR038765">
    <property type="entry name" value="Papain-like_cys_pep_sf"/>
</dbReference>
<keyword evidence="6 11" id="KW-0378">Hydrolase</keyword>
<dbReference type="InterPro" id="IPR050164">
    <property type="entry name" value="Peptidase_C19"/>
</dbReference>
<sequence length="854" mass="93902">MDKMSGPLDLGLKKLRSVREKSNSHGQGKSVESNPKTRDLLSIFKPESVRLAQKEREEAEREAAKIHEIKKLLQDDDAPEDHVRTALNSRFAAGDVDKAAELLILQRTSLEGQIVPCSSKVQMVGAENRGAVTCYLDSLLFAMFAKLSAFECMLKDNPEQDQAKRNLAFLLRLWVNMLRTGKLIHTDMTQEIQEALAVCGWKDAEQLEQQDTSEAFAFITETLQLPLLALQVDLFHQGEKDDDDHKIVHERLLNLAIPPDPEGRGVKLEDCLEDYFNTTVDVLRDTLEEKRKDAESRRSIRVVPEEGEPPVADEGSKAAPIPWTSTASLSHSPLQTPTSPFVPPALSRGPSVKSLDSRPVARSRSTSIIQRISVNDDAKTPSPFKEKEPLIPEEEHTASTMATAITIPAWQFFRLIPWHATSNSEPSTDAEVAMNFDQRPVLGICLKRYMMTEEGLPIRQNTLIDIPDSLRLPRFMIRDDANIDEEPSGLSGEYKLVLQSVVCHRGNSLHSGHYISFARVAPKLLKGVRQDSHDPPPCYEEARWAKFDDLDASRRVIFVDDIKESLREEMPYLLFYQIVPIVDVCDIPSDGSIQDPPSYLESAFHSPASHAARVDSSSEQGTQPSRPASGYFDSSTTLVQNGASSSSSPGTDLPLFLPSHNGALYGQQLGVPDSRRGSAALSDTYAVITPDALPSPILTPAPTTPQEETTGTRLSRAAAMFTGKSSTKSRPASQASEGRTSLSIFGAFRPSNNNSKEAAPPQNGGGGGTSAGEDADEEAVTEDEEPQAKNGGKEKDRGRMPRLHHHYKKDRSKSKSQGSGGNKGTPKAKKEPKEPKEPKEVKEGGVPDRECIVM</sequence>
<feature type="compositionally biased region" description="Polar residues" evidence="9">
    <location>
        <begin position="723"/>
        <end position="739"/>
    </location>
</feature>
<proteinExistence type="inferred from homology"/>
<feature type="region of interest" description="Disordered" evidence="9">
    <location>
        <begin position="289"/>
        <end position="385"/>
    </location>
</feature>
<reference evidence="11" key="1">
    <citation type="submission" date="2023-06" db="EMBL/GenBank/DDBJ databases">
        <title>Genome-scale phylogeny and comparative genomics of the fungal order Sordariales.</title>
        <authorList>
            <consortium name="Lawrence Berkeley National Laboratory"/>
            <person name="Hensen N."/>
            <person name="Bonometti L."/>
            <person name="Westerberg I."/>
            <person name="Brannstrom I.O."/>
            <person name="Guillou S."/>
            <person name="Cros-Aarteil S."/>
            <person name="Calhoun S."/>
            <person name="Haridas S."/>
            <person name="Kuo A."/>
            <person name="Mondo S."/>
            <person name="Pangilinan J."/>
            <person name="Riley R."/>
            <person name="LaButti K."/>
            <person name="Andreopoulos B."/>
            <person name="Lipzen A."/>
            <person name="Chen C."/>
            <person name="Yanf M."/>
            <person name="Daum C."/>
            <person name="Ng V."/>
            <person name="Clum A."/>
            <person name="Steindorff A."/>
            <person name="Ohm R."/>
            <person name="Martin F."/>
            <person name="Silar P."/>
            <person name="Natvig D."/>
            <person name="Lalanne C."/>
            <person name="Gautier V."/>
            <person name="Ament-velasquez S.L."/>
            <person name="Kruys A."/>
            <person name="Hutchinson M.I."/>
            <person name="Powell A.J."/>
            <person name="Barry K."/>
            <person name="Miller A.N."/>
            <person name="Grigoriev I.V."/>
            <person name="Debuchy R."/>
            <person name="Gladieux P."/>
            <person name="Thoren M.H."/>
            <person name="Johannesson H."/>
        </authorList>
    </citation>
    <scope>NUCLEOTIDE SEQUENCE</scope>
    <source>
        <strain evidence="11">SMH3187-1</strain>
    </source>
</reference>
<feature type="compositionally biased region" description="Basic and acidic residues" evidence="9">
    <location>
        <begin position="828"/>
        <end position="854"/>
    </location>
</feature>
<evidence type="ECO:0000313" key="12">
    <source>
        <dbReference type="Proteomes" id="UP001172155"/>
    </source>
</evidence>
<feature type="region of interest" description="Disordered" evidence="9">
    <location>
        <begin position="745"/>
        <end position="854"/>
    </location>
</feature>
<evidence type="ECO:0000256" key="9">
    <source>
        <dbReference type="SAM" id="MobiDB-lite"/>
    </source>
</evidence>
<feature type="compositionally biased region" description="Basic and acidic residues" evidence="9">
    <location>
        <begin position="374"/>
        <end position="385"/>
    </location>
</feature>
<protein>
    <recommendedName>
        <fullName evidence="3">ubiquitinyl hydrolase 1</fullName>
        <ecNumber evidence="3">3.4.19.12</ecNumber>
    </recommendedName>
</protein>
<feature type="coiled-coil region" evidence="8">
    <location>
        <begin position="49"/>
        <end position="76"/>
    </location>
</feature>
<dbReference type="EMBL" id="JAUKUD010000001">
    <property type="protein sequence ID" value="KAK0754503.1"/>
    <property type="molecule type" value="Genomic_DNA"/>
</dbReference>
<feature type="region of interest" description="Disordered" evidence="9">
    <location>
        <begin position="1"/>
        <end position="40"/>
    </location>
</feature>
<keyword evidence="4" id="KW-0645">Protease</keyword>
<comment type="catalytic activity">
    <reaction evidence="1">
        <text>Thiol-dependent hydrolysis of ester, thioester, amide, peptide and isopeptide bonds formed by the C-terminal Gly of ubiquitin (a 76-residue protein attached to proteins as an intracellular targeting signal).</text>
        <dbReference type="EC" id="3.4.19.12"/>
    </reaction>
</comment>
<evidence type="ECO:0000256" key="5">
    <source>
        <dbReference type="ARBA" id="ARBA00022786"/>
    </source>
</evidence>
<feature type="compositionally biased region" description="Basic residues" evidence="9">
    <location>
        <begin position="800"/>
        <end position="814"/>
    </location>
</feature>
<keyword evidence="8" id="KW-0175">Coiled coil</keyword>
<dbReference type="GO" id="GO:0004843">
    <property type="term" value="F:cysteine-type deubiquitinase activity"/>
    <property type="evidence" value="ECO:0007669"/>
    <property type="project" value="UniProtKB-EC"/>
</dbReference>
<dbReference type="GO" id="GO:0016579">
    <property type="term" value="P:protein deubiquitination"/>
    <property type="evidence" value="ECO:0007669"/>
    <property type="project" value="InterPro"/>
</dbReference>
<dbReference type="AlphaFoldDB" id="A0AA40FB19"/>
<evidence type="ECO:0000256" key="3">
    <source>
        <dbReference type="ARBA" id="ARBA00012759"/>
    </source>
</evidence>
<feature type="compositionally biased region" description="Polar residues" evidence="9">
    <location>
        <begin position="615"/>
        <end position="650"/>
    </location>
</feature>
<evidence type="ECO:0000256" key="6">
    <source>
        <dbReference type="ARBA" id="ARBA00022801"/>
    </source>
</evidence>
<evidence type="ECO:0000259" key="10">
    <source>
        <dbReference type="PROSITE" id="PS50235"/>
    </source>
</evidence>
<dbReference type="PROSITE" id="PS50235">
    <property type="entry name" value="USP_3"/>
    <property type="match status" value="1"/>
</dbReference>
<evidence type="ECO:0000256" key="1">
    <source>
        <dbReference type="ARBA" id="ARBA00000707"/>
    </source>
</evidence>
<evidence type="ECO:0000256" key="2">
    <source>
        <dbReference type="ARBA" id="ARBA00009085"/>
    </source>
</evidence>
<name>A0AA40FB19_9PEZI</name>
<feature type="region of interest" description="Disordered" evidence="9">
    <location>
        <begin position="610"/>
        <end position="653"/>
    </location>
</feature>
<dbReference type="GO" id="GO:0005829">
    <property type="term" value="C:cytosol"/>
    <property type="evidence" value="ECO:0007669"/>
    <property type="project" value="TreeGrafter"/>
</dbReference>
<dbReference type="EC" id="3.4.19.12" evidence="3"/>
<evidence type="ECO:0000256" key="8">
    <source>
        <dbReference type="SAM" id="Coils"/>
    </source>
</evidence>
<feature type="compositionally biased region" description="Low complexity" evidence="9">
    <location>
        <begin position="362"/>
        <end position="373"/>
    </location>
</feature>
<feature type="compositionally biased region" description="Polar residues" evidence="9">
    <location>
        <begin position="24"/>
        <end position="34"/>
    </location>
</feature>
<dbReference type="PANTHER" id="PTHR24006">
    <property type="entry name" value="UBIQUITIN CARBOXYL-TERMINAL HYDROLASE"/>
    <property type="match status" value="1"/>
</dbReference>
<feature type="compositionally biased region" description="Basic and acidic residues" evidence="9">
    <location>
        <begin position="289"/>
        <end position="298"/>
    </location>
</feature>
<evidence type="ECO:0000313" key="11">
    <source>
        <dbReference type="EMBL" id="KAK0754503.1"/>
    </source>
</evidence>
<dbReference type="InterPro" id="IPR028889">
    <property type="entry name" value="USP"/>
</dbReference>
<feature type="compositionally biased region" description="Polar residues" evidence="9">
    <location>
        <begin position="323"/>
        <end position="339"/>
    </location>
</feature>
<feature type="domain" description="USP" evidence="10">
    <location>
        <begin position="124"/>
        <end position="579"/>
    </location>
</feature>
<dbReference type="GO" id="GO:0005634">
    <property type="term" value="C:nucleus"/>
    <property type="evidence" value="ECO:0007669"/>
    <property type="project" value="UniProtKB-SubCell"/>
</dbReference>
<accession>A0AA40FB19</accession>
<dbReference type="GO" id="GO:0006508">
    <property type="term" value="P:proteolysis"/>
    <property type="evidence" value="ECO:0007669"/>
    <property type="project" value="UniProtKB-KW"/>
</dbReference>
<dbReference type="Gene3D" id="3.90.70.10">
    <property type="entry name" value="Cysteine proteinases"/>
    <property type="match status" value="2"/>
</dbReference>
<gene>
    <name evidence="11" type="ORF">B0T18DRAFT_38176</name>
</gene>
<keyword evidence="7" id="KW-0788">Thiol protease</keyword>
<comment type="similarity">
    <text evidence="2">Belongs to the peptidase C19 family.</text>
</comment>
<dbReference type="InterPro" id="IPR001394">
    <property type="entry name" value="Peptidase_C19_UCH"/>
</dbReference>
<comment type="caution">
    <text evidence="11">The sequence shown here is derived from an EMBL/GenBank/DDBJ whole genome shotgun (WGS) entry which is preliminary data.</text>
</comment>